<proteinExistence type="predicted"/>
<accession>A0A4R2BPN7</accession>
<dbReference type="Proteomes" id="UP000295351">
    <property type="component" value="Unassembled WGS sequence"/>
</dbReference>
<reference evidence="1 2" key="1">
    <citation type="submission" date="2019-03" db="EMBL/GenBank/DDBJ databases">
        <title>Genomic Encyclopedia of Type Strains, Phase IV (KMG-IV): sequencing the most valuable type-strain genomes for metagenomic binning, comparative biology and taxonomic classification.</title>
        <authorList>
            <person name="Goeker M."/>
        </authorList>
    </citation>
    <scope>NUCLEOTIDE SEQUENCE [LARGE SCALE GENOMIC DNA]</scope>
    <source>
        <strain evidence="1 2">DSM 18401</strain>
    </source>
</reference>
<evidence type="ECO:0000313" key="1">
    <source>
        <dbReference type="EMBL" id="TCN29597.1"/>
    </source>
</evidence>
<dbReference type="SUPFAM" id="SSF101327">
    <property type="entry name" value="YgfB-like"/>
    <property type="match status" value="1"/>
</dbReference>
<dbReference type="EMBL" id="SLVX01000075">
    <property type="protein sequence ID" value="TCN29597.1"/>
    <property type="molecule type" value="Genomic_DNA"/>
</dbReference>
<dbReference type="Pfam" id="PF03695">
    <property type="entry name" value="UPF0149"/>
    <property type="match status" value="1"/>
</dbReference>
<keyword evidence="2" id="KW-1185">Reference proteome</keyword>
<evidence type="ECO:0000313" key="2">
    <source>
        <dbReference type="Proteomes" id="UP000295351"/>
    </source>
</evidence>
<dbReference type="NCBIfam" id="TIGR02292">
    <property type="entry name" value="ygfB_yecA"/>
    <property type="match status" value="1"/>
</dbReference>
<sequence>MTRPAVSYDELDEYLRGDGHNDYVGVSAIDGLIAAVVAGPVKIPAQTWLPHVFGGSIPQTRPGSIEERLVNTVLNRHDEVESLLRDAPGHYFPIFMNHKGETIVGPWAIGFSLGLSLGGEAWAPILLATPKPVIAPIMAVNPQLAKLLIRLSPQERRKIRATAHHHISSAVLQLHAITRQAR</sequence>
<name>A0A4R2BPN7_SHIGR</name>
<dbReference type="RefSeq" id="WP_162853238.1">
    <property type="nucleotide sequence ID" value="NZ_BAABEI010000001.1"/>
</dbReference>
<dbReference type="InterPro" id="IPR036255">
    <property type="entry name" value="YgfB-like_sf"/>
</dbReference>
<gene>
    <name evidence="1" type="ORF">EV665_1753</name>
</gene>
<organism evidence="1 2">
    <name type="scientific">Shinella granuli</name>
    <dbReference type="NCBI Taxonomy" id="323621"/>
    <lineage>
        <taxon>Bacteria</taxon>
        <taxon>Pseudomonadati</taxon>
        <taxon>Pseudomonadota</taxon>
        <taxon>Alphaproteobacteria</taxon>
        <taxon>Hyphomicrobiales</taxon>
        <taxon>Rhizobiaceae</taxon>
        <taxon>Shinella</taxon>
    </lineage>
</organism>
<dbReference type="InterPro" id="IPR011978">
    <property type="entry name" value="YgfB-like"/>
</dbReference>
<dbReference type="AlphaFoldDB" id="A0A4R2BPN7"/>
<protein>
    <submittedName>
        <fullName evidence="1">YecA family protein</fullName>
    </submittedName>
</protein>
<comment type="caution">
    <text evidence="1">The sequence shown here is derived from an EMBL/GenBank/DDBJ whole genome shotgun (WGS) entry which is preliminary data.</text>
</comment>